<evidence type="ECO:0000313" key="1">
    <source>
        <dbReference type="EMBL" id="GFY05330.1"/>
    </source>
</evidence>
<organism evidence="1 2">
    <name type="scientific">Trichonephila clavipes</name>
    <name type="common">Golden silk orbweaver</name>
    <name type="synonym">Nephila clavipes</name>
    <dbReference type="NCBI Taxonomy" id="2585209"/>
    <lineage>
        <taxon>Eukaryota</taxon>
        <taxon>Metazoa</taxon>
        <taxon>Ecdysozoa</taxon>
        <taxon>Arthropoda</taxon>
        <taxon>Chelicerata</taxon>
        <taxon>Arachnida</taxon>
        <taxon>Araneae</taxon>
        <taxon>Araneomorphae</taxon>
        <taxon>Entelegynae</taxon>
        <taxon>Araneoidea</taxon>
        <taxon>Nephilidae</taxon>
        <taxon>Trichonephila</taxon>
    </lineage>
</organism>
<sequence length="145" mass="16737">MKNNPKSTQNFLQIHNRFIYHPQIEATLFAEFFASNNSNHDPLPLEFFAQDNSLINKHFHLSELNRTIRTARNTIPSADQIPATFLKLLKESDCRAILNLFQQLFDNLTVPKSSKHDIILPIPKHAKTRPKISPYRPTFLTSVSL</sequence>
<proteinExistence type="predicted"/>
<keyword evidence="2" id="KW-1185">Reference proteome</keyword>
<accession>A0A8X6VGM6</accession>
<comment type="caution">
    <text evidence="1">The sequence shown here is derived from an EMBL/GenBank/DDBJ whole genome shotgun (WGS) entry which is preliminary data.</text>
</comment>
<name>A0A8X6VGM6_TRICX</name>
<dbReference type="AlphaFoldDB" id="A0A8X6VGM6"/>
<protein>
    <submittedName>
        <fullName evidence="1">Uncharacterized protein</fullName>
    </submittedName>
</protein>
<dbReference type="Proteomes" id="UP000887159">
    <property type="component" value="Unassembled WGS sequence"/>
</dbReference>
<evidence type="ECO:0000313" key="2">
    <source>
        <dbReference type="Proteomes" id="UP000887159"/>
    </source>
</evidence>
<reference evidence="1" key="1">
    <citation type="submission" date="2020-08" db="EMBL/GenBank/DDBJ databases">
        <title>Multicomponent nature underlies the extraordinary mechanical properties of spider dragline silk.</title>
        <authorList>
            <person name="Kono N."/>
            <person name="Nakamura H."/>
            <person name="Mori M."/>
            <person name="Yoshida Y."/>
            <person name="Ohtoshi R."/>
            <person name="Malay A.D."/>
            <person name="Moran D.A.P."/>
            <person name="Tomita M."/>
            <person name="Numata K."/>
            <person name="Arakawa K."/>
        </authorList>
    </citation>
    <scope>NUCLEOTIDE SEQUENCE</scope>
</reference>
<gene>
    <name evidence="1" type="ORF">TNCV_2207761</name>
</gene>
<dbReference type="EMBL" id="BMAU01021250">
    <property type="protein sequence ID" value="GFY05330.1"/>
    <property type="molecule type" value="Genomic_DNA"/>
</dbReference>